<sequence length="365" mass="38935">MTADSGPTLPDDALVAAALRRVINGRFGGQSAAVRELGIAQGTLSAAMLGKHLPSGKLLQALAAVGCDVTALLRGGRPLGDQGRGPLGTALFELECTVDRLMEQSRGAEDWRPLRREVKRKAVSSRKEFEKLAAAGKLPDDWPAEVRAGLLLNEFRIWLDFLEAEASLNAPAPTHAHAHARDPEPPPLRGGIVPLFNEFLPGPPLTFAGRAVGAVALPEQWVRDGAYAVWTGRPVGGDPEGDGGGARILARDPRDDSGLDDRTVLVWTGKVPQWIAGPPVAPSGTSVPRRTVLRGEQSLECVLPPIVETEYGPALSQVHRPRPATKGTWETGGPTYARPDDRSAEGDRGRRLRVLGYAAYVMGPI</sequence>
<accession>A0A517PBI2</accession>
<dbReference type="Proteomes" id="UP000318741">
    <property type="component" value="Chromosome"/>
</dbReference>
<name>A0A517PBI2_9PLAN</name>
<dbReference type="KEGG" id="acaf:CA12_28440"/>
<reference evidence="2 3" key="1">
    <citation type="submission" date="2019-02" db="EMBL/GenBank/DDBJ databases">
        <title>Deep-cultivation of Planctomycetes and their phenomic and genomic characterization uncovers novel biology.</title>
        <authorList>
            <person name="Wiegand S."/>
            <person name="Jogler M."/>
            <person name="Boedeker C."/>
            <person name="Pinto D."/>
            <person name="Vollmers J."/>
            <person name="Rivas-Marin E."/>
            <person name="Kohn T."/>
            <person name="Peeters S.H."/>
            <person name="Heuer A."/>
            <person name="Rast P."/>
            <person name="Oberbeckmann S."/>
            <person name="Bunk B."/>
            <person name="Jeske O."/>
            <person name="Meyerdierks A."/>
            <person name="Storesund J.E."/>
            <person name="Kallscheuer N."/>
            <person name="Luecker S."/>
            <person name="Lage O.M."/>
            <person name="Pohl T."/>
            <person name="Merkel B.J."/>
            <person name="Hornburger P."/>
            <person name="Mueller R.-W."/>
            <person name="Bruemmer F."/>
            <person name="Labrenz M."/>
            <person name="Spormann A.M."/>
            <person name="Op den Camp H."/>
            <person name="Overmann J."/>
            <person name="Amann R."/>
            <person name="Jetten M.S.M."/>
            <person name="Mascher T."/>
            <person name="Medema M.H."/>
            <person name="Devos D.P."/>
            <person name="Kaster A.-K."/>
            <person name="Ovreas L."/>
            <person name="Rohde M."/>
            <person name="Galperin M.Y."/>
            <person name="Jogler C."/>
        </authorList>
    </citation>
    <scope>NUCLEOTIDE SEQUENCE [LARGE SCALE GENOMIC DNA]</scope>
    <source>
        <strain evidence="2 3">CA12</strain>
    </source>
</reference>
<dbReference type="EMBL" id="CP036265">
    <property type="protein sequence ID" value="QDT16737.1"/>
    <property type="molecule type" value="Genomic_DNA"/>
</dbReference>
<feature type="region of interest" description="Disordered" evidence="1">
    <location>
        <begin position="315"/>
        <end position="347"/>
    </location>
</feature>
<dbReference type="AlphaFoldDB" id="A0A517PBI2"/>
<organism evidence="2 3">
    <name type="scientific">Alienimonas californiensis</name>
    <dbReference type="NCBI Taxonomy" id="2527989"/>
    <lineage>
        <taxon>Bacteria</taxon>
        <taxon>Pseudomonadati</taxon>
        <taxon>Planctomycetota</taxon>
        <taxon>Planctomycetia</taxon>
        <taxon>Planctomycetales</taxon>
        <taxon>Planctomycetaceae</taxon>
        <taxon>Alienimonas</taxon>
    </lineage>
</organism>
<evidence type="ECO:0000313" key="2">
    <source>
        <dbReference type="EMBL" id="QDT16737.1"/>
    </source>
</evidence>
<evidence type="ECO:0000313" key="3">
    <source>
        <dbReference type="Proteomes" id="UP000318741"/>
    </source>
</evidence>
<gene>
    <name evidence="2" type="ORF">CA12_28440</name>
</gene>
<evidence type="ECO:0000256" key="1">
    <source>
        <dbReference type="SAM" id="MobiDB-lite"/>
    </source>
</evidence>
<keyword evidence="3" id="KW-1185">Reference proteome</keyword>
<proteinExistence type="predicted"/>
<protein>
    <submittedName>
        <fullName evidence="2">Uncharacterized protein</fullName>
    </submittedName>
</protein>
<feature type="compositionally biased region" description="Basic and acidic residues" evidence="1">
    <location>
        <begin position="338"/>
        <end position="347"/>
    </location>
</feature>